<evidence type="ECO:0000313" key="4">
    <source>
        <dbReference type="Proteomes" id="UP001596395"/>
    </source>
</evidence>
<accession>A0ABD5VDG6</accession>
<feature type="transmembrane region" description="Helical" evidence="2">
    <location>
        <begin position="146"/>
        <end position="170"/>
    </location>
</feature>
<dbReference type="EMBL" id="JBHSXN010000001">
    <property type="protein sequence ID" value="MFC6951738.1"/>
    <property type="molecule type" value="Genomic_DNA"/>
</dbReference>
<dbReference type="Pfam" id="PF24363">
    <property type="entry name" value="DUF7519"/>
    <property type="match status" value="1"/>
</dbReference>
<protein>
    <submittedName>
        <fullName evidence="3">Uncharacterized protein</fullName>
    </submittedName>
</protein>
<organism evidence="3 4">
    <name type="scientific">Halorubellus litoreus</name>
    <dbReference type="NCBI Taxonomy" id="755308"/>
    <lineage>
        <taxon>Archaea</taxon>
        <taxon>Methanobacteriati</taxon>
        <taxon>Methanobacteriota</taxon>
        <taxon>Stenosarchaea group</taxon>
        <taxon>Halobacteria</taxon>
        <taxon>Halobacteriales</taxon>
        <taxon>Halorubellaceae</taxon>
        <taxon>Halorubellus</taxon>
    </lineage>
</organism>
<name>A0ABD5VDG6_9EURY</name>
<feature type="transmembrane region" description="Helical" evidence="2">
    <location>
        <begin position="41"/>
        <end position="59"/>
    </location>
</feature>
<dbReference type="RefSeq" id="WP_336348753.1">
    <property type="nucleotide sequence ID" value="NZ_JAZAQL010000001.1"/>
</dbReference>
<feature type="compositionally biased region" description="Low complexity" evidence="1">
    <location>
        <begin position="1"/>
        <end position="24"/>
    </location>
</feature>
<evidence type="ECO:0000256" key="1">
    <source>
        <dbReference type="SAM" id="MobiDB-lite"/>
    </source>
</evidence>
<feature type="compositionally biased region" description="Basic and acidic residues" evidence="1">
    <location>
        <begin position="26"/>
        <end position="37"/>
    </location>
</feature>
<feature type="transmembrane region" description="Helical" evidence="2">
    <location>
        <begin position="66"/>
        <end position="86"/>
    </location>
</feature>
<evidence type="ECO:0000313" key="3">
    <source>
        <dbReference type="EMBL" id="MFC6951738.1"/>
    </source>
</evidence>
<feature type="region of interest" description="Disordered" evidence="1">
    <location>
        <begin position="1"/>
        <end position="37"/>
    </location>
</feature>
<dbReference type="Proteomes" id="UP001596395">
    <property type="component" value="Unassembled WGS sequence"/>
</dbReference>
<comment type="caution">
    <text evidence="3">The sequence shown here is derived from an EMBL/GenBank/DDBJ whole genome shotgun (WGS) entry which is preliminary data.</text>
</comment>
<sequence>MSTTTADETAAAGGSDDADAASADAENERTGREVDRRPTPLSAVVALAAASVVAIAASVGSTAGGALAALGIVALAPGVLSGYPKLVDGAGLALLGGVALGGSGDAPPLWILVATVAAVVAWDAGQNAVSLGNQLGRDADTARAEVAHSAATVAIGTTTAGLAYVVFLFAGGSRPLSGVIFLLVAVGILLQALR</sequence>
<dbReference type="InterPro" id="IPR055941">
    <property type="entry name" value="DUF7519"/>
</dbReference>
<keyword evidence="2" id="KW-0812">Transmembrane</keyword>
<dbReference type="AlphaFoldDB" id="A0ABD5VDG6"/>
<keyword evidence="2" id="KW-1133">Transmembrane helix</keyword>
<keyword evidence="2" id="KW-0472">Membrane</keyword>
<keyword evidence="4" id="KW-1185">Reference proteome</keyword>
<proteinExistence type="predicted"/>
<feature type="transmembrane region" description="Helical" evidence="2">
    <location>
        <begin position="176"/>
        <end position="193"/>
    </location>
</feature>
<gene>
    <name evidence="3" type="ORF">ACFQGB_02575</name>
</gene>
<reference evidence="3 4" key="1">
    <citation type="journal article" date="2019" name="Int. J. Syst. Evol. Microbiol.">
        <title>The Global Catalogue of Microorganisms (GCM) 10K type strain sequencing project: providing services to taxonomists for standard genome sequencing and annotation.</title>
        <authorList>
            <consortium name="The Broad Institute Genomics Platform"/>
            <consortium name="The Broad Institute Genome Sequencing Center for Infectious Disease"/>
            <person name="Wu L."/>
            <person name="Ma J."/>
        </authorList>
    </citation>
    <scope>NUCLEOTIDE SEQUENCE [LARGE SCALE GENOMIC DNA]</scope>
    <source>
        <strain evidence="3 4">GX26</strain>
    </source>
</reference>
<evidence type="ECO:0000256" key="2">
    <source>
        <dbReference type="SAM" id="Phobius"/>
    </source>
</evidence>